<keyword evidence="1" id="KW-0472">Membrane</keyword>
<dbReference type="Proteomes" id="UP001233172">
    <property type="component" value="Unassembled WGS sequence"/>
</dbReference>
<reference evidence="2" key="1">
    <citation type="journal article" date="2023" name="PLoS Negl. Trop. Dis.">
        <title>A genome sequence for Biomphalaria pfeifferi, the major vector snail for the human-infecting parasite Schistosoma mansoni.</title>
        <authorList>
            <person name="Bu L."/>
            <person name="Lu L."/>
            <person name="Laidemitt M.R."/>
            <person name="Zhang S.M."/>
            <person name="Mutuku M."/>
            <person name="Mkoji G."/>
            <person name="Steinauer M."/>
            <person name="Loker E.S."/>
        </authorList>
    </citation>
    <scope>NUCLEOTIDE SEQUENCE</scope>
    <source>
        <strain evidence="2">KasaAsao</strain>
    </source>
</reference>
<name>A0AAD8FN98_BIOPF</name>
<proteinExistence type="predicted"/>
<reference evidence="2" key="2">
    <citation type="submission" date="2023-04" db="EMBL/GenBank/DDBJ databases">
        <authorList>
            <person name="Bu L."/>
            <person name="Lu L."/>
            <person name="Laidemitt M.R."/>
            <person name="Zhang S.M."/>
            <person name="Mutuku M."/>
            <person name="Mkoji G."/>
            <person name="Steinauer M."/>
            <person name="Loker E.S."/>
        </authorList>
    </citation>
    <scope>NUCLEOTIDE SEQUENCE</scope>
    <source>
        <strain evidence="2">KasaAsao</strain>
        <tissue evidence="2">Whole Snail</tissue>
    </source>
</reference>
<evidence type="ECO:0000313" key="2">
    <source>
        <dbReference type="EMBL" id="KAK0069561.1"/>
    </source>
</evidence>
<comment type="caution">
    <text evidence="2">The sequence shown here is derived from an EMBL/GenBank/DDBJ whole genome shotgun (WGS) entry which is preliminary data.</text>
</comment>
<dbReference type="EMBL" id="JASAOG010000002">
    <property type="protein sequence ID" value="KAK0069561.1"/>
    <property type="molecule type" value="Genomic_DNA"/>
</dbReference>
<keyword evidence="3" id="KW-1185">Reference proteome</keyword>
<dbReference type="AlphaFoldDB" id="A0AAD8FN98"/>
<organism evidence="2 3">
    <name type="scientific">Biomphalaria pfeifferi</name>
    <name type="common">Bloodfluke planorb</name>
    <name type="synonym">Freshwater snail</name>
    <dbReference type="NCBI Taxonomy" id="112525"/>
    <lineage>
        <taxon>Eukaryota</taxon>
        <taxon>Metazoa</taxon>
        <taxon>Spiralia</taxon>
        <taxon>Lophotrochozoa</taxon>
        <taxon>Mollusca</taxon>
        <taxon>Gastropoda</taxon>
        <taxon>Heterobranchia</taxon>
        <taxon>Euthyneura</taxon>
        <taxon>Panpulmonata</taxon>
        <taxon>Hygrophila</taxon>
        <taxon>Lymnaeoidea</taxon>
        <taxon>Planorbidae</taxon>
        <taxon>Biomphalaria</taxon>
    </lineage>
</organism>
<sequence length="75" mass="8801">MWKRRRYQSSNKLTFLIFSCWCKNRKVASLKVIVVDEENKRLKLYISYGGLVTTTIGSFLIVFCICCKKSDKNAR</sequence>
<gene>
    <name evidence="2" type="ORF">Bpfe_000738</name>
</gene>
<keyword evidence="1" id="KW-1133">Transmembrane helix</keyword>
<evidence type="ECO:0000313" key="3">
    <source>
        <dbReference type="Proteomes" id="UP001233172"/>
    </source>
</evidence>
<evidence type="ECO:0000256" key="1">
    <source>
        <dbReference type="SAM" id="Phobius"/>
    </source>
</evidence>
<keyword evidence="1" id="KW-0812">Transmembrane</keyword>
<feature type="transmembrane region" description="Helical" evidence="1">
    <location>
        <begin position="45"/>
        <end position="67"/>
    </location>
</feature>
<protein>
    <submittedName>
        <fullName evidence="2">Ig-like V-type domain-containing protein FAM187A</fullName>
    </submittedName>
</protein>
<accession>A0AAD8FN98</accession>